<gene>
    <name evidence="1" type="ORF">ACFYTF_29880</name>
</gene>
<keyword evidence="2" id="KW-1185">Reference proteome</keyword>
<evidence type="ECO:0000313" key="2">
    <source>
        <dbReference type="Proteomes" id="UP001601444"/>
    </source>
</evidence>
<accession>A0ABW6PX91</accession>
<evidence type="ECO:0000313" key="1">
    <source>
        <dbReference type="EMBL" id="MFF0547056.1"/>
    </source>
</evidence>
<reference evidence="1 2" key="1">
    <citation type="submission" date="2024-10" db="EMBL/GenBank/DDBJ databases">
        <title>The Natural Products Discovery Center: Release of the First 8490 Sequenced Strains for Exploring Actinobacteria Biosynthetic Diversity.</title>
        <authorList>
            <person name="Kalkreuter E."/>
            <person name="Kautsar S.A."/>
            <person name="Yang D."/>
            <person name="Bader C.D."/>
            <person name="Teijaro C.N."/>
            <person name="Fluegel L."/>
            <person name="Davis C.M."/>
            <person name="Simpson J.R."/>
            <person name="Lauterbach L."/>
            <person name="Steele A.D."/>
            <person name="Gui C."/>
            <person name="Meng S."/>
            <person name="Li G."/>
            <person name="Viehrig K."/>
            <person name="Ye F."/>
            <person name="Su P."/>
            <person name="Kiefer A.F."/>
            <person name="Nichols A."/>
            <person name="Cepeda A.J."/>
            <person name="Yan W."/>
            <person name="Fan B."/>
            <person name="Jiang Y."/>
            <person name="Adhikari A."/>
            <person name="Zheng C.-J."/>
            <person name="Schuster L."/>
            <person name="Cowan T.M."/>
            <person name="Smanski M.J."/>
            <person name="Chevrette M.G."/>
            <person name="De Carvalho L.P.S."/>
            <person name="Shen B."/>
        </authorList>
    </citation>
    <scope>NUCLEOTIDE SEQUENCE [LARGE SCALE GENOMIC DNA]</scope>
    <source>
        <strain evidence="1 2">NPDC004045</strain>
    </source>
</reference>
<comment type="caution">
    <text evidence="1">The sequence shown here is derived from an EMBL/GenBank/DDBJ whole genome shotgun (WGS) entry which is preliminary data.</text>
</comment>
<organism evidence="1 2">
    <name type="scientific">Nocardia thailandica</name>
    <dbReference type="NCBI Taxonomy" id="257275"/>
    <lineage>
        <taxon>Bacteria</taxon>
        <taxon>Bacillati</taxon>
        <taxon>Actinomycetota</taxon>
        <taxon>Actinomycetes</taxon>
        <taxon>Mycobacteriales</taxon>
        <taxon>Nocardiaceae</taxon>
        <taxon>Nocardia</taxon>
    </lineage>
</organism>
<dbReference type="EMBL" id="JBIAMX010000031">
    <property type="protein sequence ID" value="MFF0547056.1"/>
    <property type="molecule type" value="Genomic_DNA"/>
</dbReference>
<name>A0ABW6PX91_9NOCA</name>
<sequence length="343" mass="37481">MTGQPDSGAELFRRDPRPPDFLEQRRYASYQAWRGLVLGGRVGHEQLVADLLGISRHLHGRYASVYSYAIPETLPEIARHRLAAALRTALIRLPEEPAGRLPLDDVIIRLVAFFGPVQAEWLPDSVLRAVFAGLRPRDVEFGCHTYALAALDKISFADTQRLDVVLREVATARLLCAARVARPDLLAAIHAAFYHTDDAWAVLSYLSRGFPPPVDIPAPDDPRLRAGLVALAEGMPGDVVSHGLFPSPLAKLARLCLASAGHYPPGPVLDAARGAYDAGRPYYAHDAVACALVHPGIGVAERADLLRHLSARDAGGLAPRGRRARRKFWRIVRWARVPGTRVG</sequence>
<proteinExistence type="predicted"/>
<dbReference type="Proteomes" id="UP001601444">
    <property type="component" value="Unassembled WGS sequence"/>
</dbReference>
<dbReference type="RefSeq" id="WP_387703209.1">
    <property type="nucleotide sequence ID" value="NZ_JBIAMX010000031.1"/>
</dbReference>
<protein>
    <submittedName>
        <fullName evidence="1">Uncharacterized protein</fullName>
    </submittedName>
</protein>